<dbReference type="EMBL" id="JAHQIW010006226">
    <property type="protein sequence ID" value="KAJ1368555.1"/>
    <property type="molecule type" value="Genomic_DNA"/>
</dbReference>
<feature type="compositionally biased region" description="Pro residues" evidence="1">
    <location>
        <begin position="10"/>
        <end position="27"/>
    </location>
</feature>
<comment type="caution">
    <text evidence="2">The sequence shown here is derived from an EMBL/GenBank/DDBJ whole genome shotgun (WGS) entry which is preliminary data.</text>
</comment>
<evidence type="ECO:0000256" key="1">
    <source>
        <dbReference type="SAM" id="MobiDB-lite"/>
    </source>
</evidence>
<dbReference type="AlphaFoldDB" id="A0AAD5WFW7"/>
<feature type="region of interest" description="Disordered" evidence="1">
    <location>
        <begin position="1"/>
        <end position="35"/>
    </location>
</feature>
<dbReference type="Proteomes" id="UP001196413">
    <property type="component" value="Unassembled WGS sequence"/>
</dbReference>
<organism evidence="2 3">
    <name type="scientific">Parelaphostrongylus tenuis</name>
    <name type="common">Meningeal worm</name>
    <dbReference type="NCBI Taxonomy" id="148309"/>
    <lineage>
        <taxon>Eukaryota</taxon>
        <taxon>Metazoa</taxon>
        <taxon>Ecdysozoa</taxon>
        <taxon>Nematoda</taxon>
        <taxon>Chromadorea</taxon>
        <taxon>Rhabditida</taxon>
        <taxon>Rhabditina</taxon>
        <taxon>Rhabditomorpha</taxon>
        <taxon>Strongyloidea</taxon>
        <taxon>Metastrongylidae</taxon>
        <taxon>Parelaphostrongylus</taxon>
    </lineage>
</organism>
<proteinExistence type="predicted"/>
<name>A0AAD5WFW7_PARTN</name>
<sequence length="149" mass="16365">MDNEYEHLEPPPSPDCPPPPPPQPPAQEPEAQGGNVCRFHVSSVAAMSMPQLRTPMDKELFRKASEPAPYTIGAYLEPSLYALTRSRKSSTGSVGGRRFAGSDVNDDDAEHEGNEIYKQIGQTNLFTYSLCTLNLLPKNQPGLPELKLK</sequence>
<evidence type="ECO:0000313" key="3">
    <source>
        <dbReference type="Proteomes" id="UP001196413"/>
    </source>
</evidence>
<keyword evidence="3" id="KW-1185">Reference proteome</keyword>
<feature type="region of interest" description="Disordered" evidence="1">
    <location>
        <begin position="87"/>
        <end position="109"/>
    </location>
</feature>
<reference evidence="2" key="1">
    <citation type="submission" date="2021-06" db="EMBL/GenBank/DDBJ databases">
        <title>Parelaphostrongylus tenuis whole genome reference sequence.</title>
        <authorList>
            <person name="Garwood T.J."/>
            <person name="Larsen P.A."/>
            <person name="Fountain-Jones N.M."/>
            <person name="Garbe J.R."/>
            <person name="Macchietto M.G."/>
            <person name="Kania S.A."/>
            <person name="Gerhold R.W."/>
            <person name="Richards J.E."/>
            <person name="Wolf T.M."/>
        </authorList>
    </citation>
    <scope>NUCLEOTIDE SEQUENCE</scope>
    <source>
        <strain evidence="2">MNPRO001-30</strain>
        <tissue evidence="2">Meninges</tissue>
    </source>
</reference>
<evidence type="ECO:0000313" key="2">
    <source>
        <dbReference type="EMBL" id="KAJ1368555.1"/>
    </source>
</evidence>
<gene>
    <name evidence="2" type="ORF">KIN20_029710</name>
</gene>
<protein>
    <submittedName>
        <fullName evidence="2">Uncharacterized protein</fullName>
    </submittedName>
</protein>
<accession>A0AAD5WFW7</accession>